<dbReference type="PROSITE" id="PS50088">
    <property type="entry name" value="ANK_REPEAT"/>
    <property type="match status" value="3"/>
</dbReference>
<dbReference type="EMBL" id="VITY01000014">
    <property type="protein sequence ID" value="TWB90634.1"/>
    <property type="molecule type" value="Genomic_DNA"/>
</dbReference>
<dbReference type="InterPro" id="IPR051165">
    <property type="entry name" value="Multifunctional_ANK_Repeat"/>
</dbReference>
<name>A0A560L851_9BRAD</name>
<dbReference type="RefSeq" id="WP_146991359.1">
    <property type="nucleotide sequence ID" value="NZ_VITY01000014.1"/>
</dbReference>
<dbReference type="Pfam" id="PF12796">
    <property type="entry name" value="Ank_2"/>
    <property type="match status" value="2"/>
</dbReference>
<accession>A0A560L851</accession>
<evidence type="ECO:0000256" key="1">
    <source>
        <dbReference type="ARBA" id="ARBA00022737"/>
    </source>
</evidence>
<protein>
    <submittedName>
        <fullName evidence="4">Ankyrin repeat protein</fullName>
    </submittedName>
</protein>
<dbReference type="PANTHER" id="PTHR24123">
    <property type="entry name" value="ANKYRIN REPEAT-CONTAINING"/>
    <property type="match status" value="1"/>
</dbReference>
<gene>
    <name evidence="4" type="ORF">FBZ93_114195</name>
</gene>
<dbReference type="AlphaFoldDB" id="A0A560L851"/>
<feature type="repeat" description="ANK" evidence="3">
    <location>
        <begin position="215"/>
        <end position="247"/>
    </location>
</feature>
<evidence type="ECO:0000256" key="3">
    <source>
        <dbReference type="PROSITE-ProRule" id="PRU00023"/>
    </source>
</evidence>
<comment type="caution">
    <text evidence="4">The sequence shown here is derived from an EMBL/GenBank/DDBJ whole genome shotgun (WGS) entry which is preliminary data.</text>
</comment>
<dbReference type="Gene3D" id="1.25.40.20">
    <property type="entry name" value="Ankyrin repeat-containing domain"/>
    <property type="match status" value="2"/>
</dbReference>
<keyword evidence="1" id="KW-0677">Repeat</keyword>
<keyword evidence="5" id="KW-1185">Reference proteome</keyword>
<proteinExistence type="predicted"/>
<dbReference type="InterPro" id="IPR036770">
    <property type="entry name" value="Ankyrin_rpt-contain_sf"/>
</dbReference>
<dbReference type="SMART" id="SM00248">
    <property type="entry name" value="ANK"/>
    <property type="match status" value="5"/>
</dbReference>
<reference evidence="4 5" key="1">
    <citation type="submission" date="2019-06" db="EMBL/GenBank/DDBJ databases">
        <title>Genomic Encyclopedia of Type Strains, Phase IV (KMG-V): Genome sequencing to study the core and pangenomes of soil and plant-associated prokaryotes.</title>
        <authorList>
            <person name="Whitman W."/>
        </authorList>
    </citation>
    <scope>NUCLEOTIDE SEQUENCE [LARGE SCALE GENOMIC DNA]</scope>
    <source>
        <strain evidence="4 5">BR 10355</strain>
    </source>
</reference>
<feature type="repeat" description="ANK" evidence="3">
    <location>
        <begin position="51"/>
        <end position="88"/>
    </location>
</feature>
<feature type="repeat" description="ANK" evidence="3">
    <location>
        <begin position="92"/>
        <end position="124"/>
    </location>
</feature>
<dbReference type="STRING" id="1755647.AS156_07690"/>
<sequence>MTTETPRLRNHDPLAVELTAAVKAGEAERLRALLASHPELARCVVVDAKGGGRSPLHLLADWPGHNPNAAAIVQILAAAGADLDAPADAMWHRETPLHWAASSDDVALIDALLDAGADLEHEGSSIDGGSPLSSAVGYGQWAAARRLVERGARTALWQEAALGMMPEIVRRLESAALPAEEVSGPFWNACRGGQLAAAKYLHERGADLNWPAPWSGQTPLDIAEQAEHREVVAWLLERGATRAKQGS</sequence>
<organism evidence="4 5">
    <name type="scientific">Bradyrhizobium macuxiense</name>
    <dbReference type="NCBI Taxonomy" id="1755647"/>
    <lineage>
        <taxon>Bacteria</taxon>
        <taxon>Pseudomonadati</taxon>
        <taxon>Pseudomonadota</taxon>
        <taxon>Alphaproteobacteria</taxon>
        <taxon>Hyphomicrobiales</taxon>
        <taxon>Nitrobacteraceae</taxon>
        <taxon>Bradyrhizobium</taxon>
    </lineage>
</organism>
<dbReference type="OrthoDB" id="2826662at2"/>
<evidence type="ECO:0000313" key="5">
    <source>
        <dbReference type="Proteomes" id="UP000321304"/>
    </source>
</evidence>
<dbReference type="PROSITE" id="PS50297">
    <property type="entry name" value="ANK_REP_REGION"/>
    <property type="match status" value="2"/>
</dbReference>
<dbReference type="Proteomes" id="UP000321304">
    <property type="component" value="Unassembled WGS sequence"/>
</dbReference>
<evidence type="ECO:0000256" key="2">
    <source>
        <dbReference type="ARBA" id="ARBA00023043"/>
    </source>
</evidence>
<dbReference type="InterPro" id="IPR002110">
    <property type="entry name" value="Ankyrin_rpt"/>
</dbReference>
<evidence type="ECO:0000313" key="4">
    <source>
        <dbReference type="EMBL" id="TWB90634.1"/>
    </source>
</evidence>
<dbReference type="SUPFAM" id="SSF48403">
    <property type="entry name" value="Ankyrin repeat"/>
    <property type="match status" value="1"/>
</dbReference>
<dbReference type="PANTHER" id="PTHR24123:SF33">
    <property type="entry name" value="PROTEIN HOS4"/>
    <property type="match status" value="1"/>
</dbReference>
<keyword evidence="2 3" id="KW-0040">ANK repeat</keyword>